<dbReference type="InterPro" id="IPR012489">
    <property type="entry name" value="NucleaseA_inhib-like"/>
</dbReference>
<dbReference type="Proteomes" id="UP000464178">
    <property type="component" value="Chromosome"/>
</dbReference>
<dbReference type="RefSeq" id="WP_162667845.1">
    <property type="nucleotide sequence ID" value="NZ_LR593886.1"/>
</dbReference>
<proteinExistence type="predicted"/>
<dbReference type="KEGG" id="gms:SOIL9_46550"/>
<accession>A0A6P2CVU2</accession>
<dbReference type="AlphaFoldDB" id="A0A6P2CVU2"/>
<evidence type="ECO:0000313" key="1">
    <source>
        <dbReference type="EMBL" id="VTR93059.1"/>
    </source>
</evidence>
<gene>
    <name evidence="1" type="ORF">SOIL9_46550</name>
</gene>
<evidence type="ECO:0008006" key="3">
    <source>
        <dbReference type="Google" id="ProtNLM"/>
    </source>
</evidence>
<evidence type="ECO:0000313" key="2">
    <source>
        <dbReference type="Proteomes" id="UP000464178"/>
    </source>
</evidence>
<keyword evidence="2" id="KW-1185">Reference proteome</keyword>
<dbReference type="InterPro" id="IPR036587">
    <property type="entry name" value="NucleaseA_inhib-like_sf"/>
</dbReference>
<name>A0A6P2CVU2_9BACT</name>
<protein>
    <recommendedName>
        <fullName evidence="3">Nuclease A inhibitor-like protein</fullName>
    </recommendedName>
</protein>
<sequence length="124" mass="13230">MAKTTPVLKELKAAAKGLLFPSESDAPLEAFAWPGGDGPPDEAAVRANAKVEKDAPVQQLTVPDLTRTIPSESRGEFLHLFATLAHHLSGVTVFKVGEVNMDLYIVGRTTDGQYAGVKTQVVET</sequence>
<dbReference type="SUPFAM" id="SSF82602">
    <property type="entry name" value="Nuclease A inhibitor (NuiA)"/>
    <property type="match status" value="1"/>
</dbReference>
<dbReference type="Gene3D" id="3.40.1460.10">
    <property type="entry name" value="Nuclease A inhibitor-like"/>
    <property type="match status" value="1"/>
</dbReference>
<reference evidence="1 2" key="1">
    <citation type="submission" date="2019-05" db="EMBL/GenBank/DDBJ databases">
        <authorList>
            <consortium name="Science for Life Laboratories"/>
        </authorList>
    </citation>
    <scope>NUCLEOTIDE SEQUENCE [LARGE SCALE GENOMIC DNA]</scope>
    <source>
        <strain evidence="1">Soil9</strain>
    </source>
</reference>
<organism evidence="1 2">
    <name type="scientific">Gemmata massiliana</name>
    <dbReference type="NCBI Taxonomy" id="1210884"/>
    <lineage>
        <taxon>Bacteria</taxon>
        <taxon>Pseudomonadati</taxon>
        <taxon>Planctomycetota</taxon>
        <taxon>Planctomycetia</taxon>
        <taxon>Gemmatales</taxon>
        <taxon>Gemmataceae</taxon>
        <taxon>Gemmata</taxon>
    </lineage>
</organism>
<dbReference type="Pfam" id="PF07924">
    <property type="entry name" value="NuiA"/>
    <property type="match status" value="1"/>
</dbReference>
<dbReference type="EMBL" id="LR593886">
    <property type="protein sequence ID" value="VTR93059.1"/>
    <property type="molecule type" value="Genomic_DNA"/>
</dbReference>